<feature type="domain" description="Aromatic-ring-hydroxylating dioxygenase alpha subunit C-terminal" evidence="8">
    <location>
        <begin position="103"/>
        <end position="203"/>
    </location>
</feature>
<dbReference type="EC" id="1.14.15.7" evidence="5"/>
<sequence>MLEAPHDGIADPNATDFTDGIKMTKPILEGNLPASCKLTKAPKFEELQDFNREDYSLFEIHTHIDKVGFVYSVEPHSGRLEHFPTNRDDIKPEDFEYFSNGAFTYNYPNFSVNLSTLYFFIMRVILAGHNTVITEYQTFRSPASTQDTFQRSADFFEGIELEDYDLVNGVQRSLDSGVYVHGPLHTTREGGVLSFKKLVRQQLNDHVKLEAATSRKIWPAERNQQLHAAVGKEEKFCSVVCECARRKNV</sequence>
<evidence type="ECO:0000256" key="4">
    <source>
        <dbReference type="ARBA" id="ARBA00010848"/>
    </source>
</evidence>
<evidence type="ECO:0000256" key="1">
    <source>
        <dbReference type="ARBA" id="ARBA00001962"/>
    </source>
</evidence>
<dbReference type="InterPro" id="IPR015879">
    <property type="entry name" value="Ring_hydroxy_dOase_asu_C_dom"/>
</dbReference>
<evidence type="ECO:0000313" key="9">
    <source>
        <dbReference type="EMBL" id="KIW92810.1"/>
    </source>
</evidence>
<dbReference type="InterPro" id="IPR001663">
    <property type="entry name" value="Rng_hydr_dOase-A"/>
</dbReference>
<comment type="cofactor">
    <cofactor evidence="1">
        <name>Fe cation</name>
        <dbReference type="ChEBI" id="CHEBI:24875"/>
    </cofactor>
</comment>
<name>A0A0D2HPM9_CLAB1</name>
<organism evidence="9 10">
    <name type="scientific">Cladophialophora bantiana (strain ATCC 10958 / CBS 173.52 / CDC B-1940 / NIH 8579)</name>
    <name type="common">Xylohypha bantiana</name>
    <dbReference type="NCBI Taxonomy" id="1442370"/>
    <lineage>
        <taxon>Eukaryota</taxon>
        <taxon>Fungi</taxon>
        <taxon>Dikarya</taxon>
        <taxon>Ascomycota</taxon>
        <taxon>Pezizomycotina</taxon>
        <taxon>Eurotiomycetes</taxon>
        <taxon>Chaetothyriomycetidae</taxon>
        <taxon>Chaetothyriales</taxon>
        <taxon>Herpotrichiellaceae</taxon>
        <taxon>Cladophialophora</taxon>
    </lineage>
</organism>
<evidence type="ECO:0000259" key="8">
    <source>
        <dbReference type="Pfam" id="PF00848"/>
    </source>
</evidence>
<dbReference type="GO" id="GO:0019133">
    <property type="term" value="F:choline monooxygenase activity"/>
    <property type="evidence" value="ECO:0007669"/>
    <property type="project" value="UniProtKB-EC"/>
</dbReference>
<comment type="pathway">
    <text evidence="3">Amine and polyamine biosynthesis; betaine biosynthesis via choline pathway; betaine aldehyde from choline (monooxygenase route): step 1/1.</text>
</comment>
<keyword evidence="10" id="KW-1185">Reference proteome</keyword>
<dbReference type="GO" id="GO:0051537">
    <property type="term" value="F:2 iron, 2 sulfur cluster binding"/>
    <property type="evidence" value="ECO:0007669"/>
    <property type="project" value="InterPro"/>
</dbReference>
<dbReference type="PANTHER" id="PTHR43756">
    <property type="entry name" value="CHOLINE MONOOXYGENASE, CHLOROPLASTIC"/>
    <property type="match status" value="1"/>
</dbReference>
<dbReference type="GeneID" id="27699587"/>
<dbReference type="VEuPathDB" id="FungiDB:Z519_06659"/>
<accession>A0A0D2HPM9</accession>
<dbReference type="CDD" id="cd00680">
    <property type="entry name" value="RHO_alpha_C"/>
    <property type="match status" value="1"/>
</dbReference>
<dbReference type="Gene3D" id="3.90.380.10">
    <property type="entry name" value="Naphthalene 1,2-dioxygenase Alpha Subunit, Chain A, domain 1"/>
    <property type="match status" value="1"/>
</dbReference>
<evidence type="ECO:0000256" key="6">
    <source>
        <dbReference type="ARBA" id="ARBA00014931"/>
    </source>
</evidence>
<comment type="similarity">
    <text evidence="4">Belongs to the choline monooxygenase family.</text>
</comment>
<dbReference type="UniPathway" id="UPA00529">
    <property type="reaction ID" value="UER00430"/>
</dbReference>
<dbReference type="GO" id="GO:0005506">
    <property type="term" value="F:iron ion binding"/>
    <property type="evidence" value="ECO:0007669"/>
    <property type="project" value="InterPro"/>
</dbReference>
<gene>
    <name evidence="9" type="ORF">Z519_06659</name>
</gene>
<dbReference type="EMBL" id="KN846988">
    <property type="protein sequence ID" value="KIW92810.1"/>
    <property type="molecule type" value="Genomic_DNA"/>
</dbReference>
<dbReference type="SUPFAM" id="SSF55961">
    <property type="entry name" value="Bet v1-like"/>
    <property type="match status" value="1"/>
</dbReference>
<comment type="catalytic activity">
    <reaction evidence="7">
        <text>choline + 2 reduced [2Fe-2S]-[ferredoxin] + O2 + 2 H(+) = betaine aldehyde hydrate + 2 oxidized [2Fe-2S]-[ferredoxin] + H2O</text>
        <dbReference type="Rhea" id="RHEA:17769"/>
        <dbReference type="Rhea" id="RHEA-COMP:10000"/>
        <dbReference type="Rhea" id="RHEA-COMP:10001"/>
        <dbReference type="ChEBI" id="CHEBI:15354"/>
        <dbReference type="ChEBI" id="CHEBI:15377"/>
        <dbReference type="ChEBI" id="CHEBI:15378"/>
        <dbReference type="ChEBI" id="CHEBI:15379"/>
        <dbReference type="ChEBI" id="CHEBI:15870"/>
        <dbReference type="ChEBI" id="CHEBI:33737"/>
        <dbReference type="ChEBI" id="CHEBI:33738"/>
        <dbReference type="EC" id="1.14.15.7"/>
    </reaction>
</comment>
<dbReference type="OrthoDB" id="426882at2759"/>
<evidence type="ECO:0000256" key="3">
    <source>
        <dbReference type="ARBA" id="ARBA00004866"/>
    </source>
</evidence>
<dbReference type="RefSeq" id="XP_016619479.1">
    <property type="nucleotide sequence ID" value="XM_016764397.1"/>
</dbReference>
<dbReference type="AlphaFoldDB" id="A0A0D2HPM9"/>
<dbReference type="HOGENOM" id="CLU_1115643_0_0_1"/>
<evidence type="ECO:0000256" key="2">
    <source>
        <dbReference type="ARBA" id="ARBA00002149"/>
    </source>
</evidence>
<dbReference type="Proteomes" id="UP000053789">
    <property type="component" value="Unassembled WGS sequence"/>
</dbReference>
<protein>
    <recommendedName>
        <fullName evidence="6">Choline monooxygenase, chloroplastic</fullName>
        <ecNumber evidence="5">1.14.15.7</ecNumber>
    </recommendedName>
</protein>
<reference evidence="9" key="1">
    <citation type="submission" date="2015-01" db="EMBL/GenBank/DDBJ databases">
        <title>The Genome Sequence of Cladophialophora bantiana CBS 173.52.</title>
        <authorList>
            <consortium name="The Broad Institute Genomics Platform"/>
            <person name="Cuomo C."/>
            <person name="de Hoog S."/>
            <person name="Gorbushina A."/>
            <person name="Stielow B."/>
            <person name="Teixiera M."/>
            <person name="Abouelleil A."/>
            <person name="Chapman S.B."/>
            <person name="Priest M."/>
            <person name="Young S.K."/>
            <person name="Wortman J."/>
            <person name="Nusbaum C."/>
            <person name="Birren B."/>
        </authorList>
    </citation>
    <scope>NUCLEOTIDE SEQUENCE [LARGE SCALE GENOMIC DNA]</scope>
    <source>
        <strain evidence="9">CBS 173.52</strain>
    </source>
</reference>
<dbReference type="PANTHER" id="PTHR43756:SF5">
    <property type="entry name" value="CHOLINE MONOOXYGENASE, CHLOROPLASTIC"/>
    <property type="match status" value="1"/>
</dbReference>
<comment type="function">
    <text evidence="2">Catalyzes the first step of the osmoprotectant glycine betaine synthesis.</text>
</comment>
<dbReference type="GO" id="GO:0019285">
    <property type="term" value="P:glycine betaine biosynthetic process from choline"/>
    <property type="evidence" value="ECO:0007669"/>
    <property type="project" value="UniProtKB-UniPathway"/>
</dbReference>
<dbReference type="Pfam" id="PF00848">
    <property type="entry name" value="Ring_hydroxyl_A"/>
    <property type="match status" value="1"/>
</dbReference>
<evidence type="ECO:0000256" key="7">
    <source>
        <dbReference type="ARBA" id="ARBA00049097"/>
    </source>
</evidence>
<evidence type="ECO:0000256" key="5">
    <source>
        <dbReference type="ARBA" id="ARBA00012763"/>
    </source>
</evidence>
<evidence type="ECO:0000313" key="10">
    <source>
        <dbReference type="Proteomes" id="UP000053789"/>
    </source>
</evidence>
<proteinExistence type="inferred from homology"/>